<dbReference type="AlphaFoldDB" id="A0A3D9SJV1"/>
<evidence type="ECO:0000313" key="1">
    <source>
        <dbReference type="EMBL" id="REE93153.1"/>
    </source>
</evidence>
<organism evidence="1 2">
    <name type="scientific">Paenibacillus taihuensis</name>
    <dbReference type="NCBI Taxonomy" id="1156355"/>
    <lineage>
        <taxon>Bacteria</taxon>
        <taxon>Bacillati</taxon>
        <taxon>Bacillota</taxon>
        <taxon>Bacilli</taxon>
        <taxon>Bacillales</taxon>
        <taxon>Paenibacillaceae</taxon>
        <taxon>Paenibacillus</taxon>
    </lineage>
</organism>
<dbReference type="EMBL" id="QTTN01000002">
    <property type="protein sequence ID" value="REE93153.1"/>
    <property type="molecule type" value="Genomic_DNA"/>
</dbReference>
<dbReference type="PANTHER" id="PTHR12526:SF637">
    <property type="entry name" value="GLYCOSYLTRANSFERASE EPSF-RELATED"/>
    <property type="match status" value="1"/>
</dbReference>
<name>A0A3D9SJV1_9BACL</name>
<protein>
    <submittedName>
        <fullName evidence="1">Glycosyltransferase involved in cell wall biosynthesis</fullName>
    </submittedName>
</protein>
<dbReference type="PANTHER" id="PTHR12526">
    <property type="entry name" value="GLYCOSYLTRANSFERASE"/>
    <property type="match status" value="1"/>
</dbReference>
<dbReference type="Gene3D" id="3.40.50.2000">
    <property type="entry name" value="Glycogen Phosphorylase B"/>
    <property type="match status" value="1"/>
</dbReference>
<comment type="caution">
    <text evidence="1">The sequence shown here is derived from an EMBL/GenBank/DDBJ whole genome shotgun (WGS) entry which is preliminary data.</text>
</comment>
<sequence>MFRFKILIDNFVPSMSGPSTDANMRAKWLPRFCPSDLMVAFAPNPGQVPIYPSTVQIVEKQAPGWWNHFVQNYTPDFQLSQGTRWSTGPNFDQNLPLRGYVPMVVCSEYHRQIVIKQHGYPAHLIHVIPGMVDSELFYPRTKANEIVVGWIGHDLNGLLKGPEVMPFLARKFPAIRFEMVLSNASSNQHGWLNDHPPNLTIKTGVPHPHMAEIISKWHIMVCGSKDENCPNQILEAMTCGVPVIASAVGGIYEIASSQRLLYDVNWGSPPYWWLPDALDKYAVALQELLTNEAYRQTLSKLALKASKRFTPEAISKKWFEFMYFCRDFEREGHHS</sequence>
<dbReference type="GO" id="GO:0016740">
    <property type="term" value="F:transferase activity"/>
    <property type="evidence" value="ECO:0007669"/>
    <property type="project" value="UniProtKB-KW"/>
</dbReference>
<evidence type="ECO:0000313" key="2">
    <source>
        <dbReference type="Proteomes" id="UP000256304"/>
    </source>
</evidence>
<dbReference type="SUPFAM" id="SSF53756">
    <property type="entry name" value="UDP-Glycosyltransferase/glycogen phosphorylase"/>
    <property type="match status" value="1"/>
</dbReference>
<accession>A0A3D9SJV1</accession>
<proteinExistence type="predicted"/>
<dbReference type="Pfam" id="PF13692">
    <property type="entry name" value="Glyco_trans_1_4"/>
    <property type="match status" value="1"/>
</dbReference>
<gene>
    <name evidence="1" type="ORF">A8990_102240</name>
</gene>
<reference evidence="1 2" key="1">
    <citation type="submission" date="2018-08" db="EMBL/GenBank/DDBJ databases">
        <title>Genomic Encyclopedia of Type Strains, Phase III (KMG-III): the genomes of soil and plant-associated and newly described type strains.</title>
        <authorList>
            <person name="Whitman W."/>
        </authorList>
    </citation>
    <scope>NUCLEOTIDE SEQUENCE [LARGE SCALE GENOMIC DNA]</scope>
    <source>
        <strain evidence="1 2">CGMCC 1.10966</strain>
    </source>
</reference>
<keyword evidence="2" id="KW-1185">Reference proteome</keyword>
<dbReference type="CDD" id="cd03801">
    <property type="entry name" value="GT4_PimA-like"/>
    <property type="match status" value="1"/>
</dbReference>
<keyword evidence="1" id="KW-0808">Transferase</keyword>
<dbReference type="RefSeq" id="WP_181909374.1">
    <property type="nucleotide sequence ID" value="NZ_QTTN01000002.1"/>
</dbReference>
<dbReference type="Proteomes" id="UP000256304">
    <property type="component" value="Unassembled WGS sequence"/>
</dbReference>